<dbReference type="PANTHER" id="PTHR12277">
    <property type="entry name" value="ALPHA/BETA HYDROLASE DOMAIN-CONTAINING PROTEIN"/>
    <property type="match status" value="1"/>
</dbReference>
<accession>A0A9Q0LEM7</accession>
<evidence type="ECO:0000313" key="1">
    <source>
        <dbReference type="EMBL" id="KAJ5071313.1"/>
    </source>
</evidence>
<dbReference type="SUPFAM" id="SSF53474">
    <property type="entry name" value="alpha/beta-Hydrolases"/>
    <property type="match status" value="1"/>
</dbReference>
<dbReference type="Proteomes" id="UP001149090">
    <property type="component" value="Unassembled WGS sequence"/>
</dbReference>
<proteinExistence type="predicted"/>
<evidence type="ECO:0000313" key="2">
    <source>
        <dbReference type="Proteomes" id="UP001149090"/>
    </source>
</evidence>
<dbReference type="OrthoDB" id="446723at2759"/>
<keyword evidence="2" id="KW-1185">Reference proteome</keyword>
<comment type="caution">
    <text evidence="1">The sequence shown here is derived from an EMBL/GenBank/DDBJ whole genome shotgun (WGS) entry which is preliminary data.</text>
</comment>
<protein>
    <submittedName>
        <fullName evidence="1">Alpha/beta-hydrolases superfamily protein</fullName>
    </submittedName>
</protein>
<gene>
    <name evidence="1" type="ORF">M0811_10375</name>
</gene>
<organism evidence="1 2">
    <name type="scientific">Anaeramoeba ignava</name>
    <name type="common">Anaerobic marine amoeba</name>
    <dbReference type="NCBI Taxonomy" id="1746090"/>
    <lineage>
        <taxon>Eukaryota</taxon>
        <taxon>Metamonada</taxon>
        <taxon>Anaeramoebidae</taxon>
        <taxon>Anaeramoeba</taxon>
    </lineage>
</organism>
<dbReference type="PANTHER" id="PTHR12277:SF81">
    <property type="entry name" value="PROTEIN ABHD13"/>
    <property type="match status" value="1"/>
</dbReference>
<dbReference type="AlphaFoldDB" id="A0A9Q0LEM7"/>
<dbReference type="InterPro" id="IPR029058">
    <property type="entry name" value="AB_hydrolase_fold"/>
</dbReference>
<reference evidence="1" key="1">
    <citation type="submission" date="2022-10" db="EMBL/GenBank/DDBJ databases">
        <title>Novel sulphate-reducing endosymbionts in the free-living metamonad Anaeramoeba.</title>
        <authorList>
            <person name="Jerlstrom-Hultqvist J."/>
            <person name="Cepicka I."/>
            <person name="Gallot-Lavallee L."/>
            <person name="Salas-Leiva D."/>
            <person name="Curtis B.A."/>
            <person name="Zahonova K."/>
            <person name="Pipaliya S."/>
            <person name="Dacks J."/>
            <person name="Roger A.J."/>
        </authorList>
    </citation>
    <scope>NUCLEOTIDE SEQUENCE</scope>
    <source>
        <strain evidence="1">BMAN</strain>
    </source>
</reference>
<sequence>MYELSLCIKKTCSETNTYQSAEAAYDYVINDMGVPPQQVILFGYSLGTGPTLYLASNRECGGVILMSSIISCMKTVVHKKFACSSIDIFPNLEMAKKVQHFTLVIHGIDDKTVKFENGKQIYYALPNTSKPLWIEGANHLNIVSDFPHLFYPQISQFIRDINNSKNSKNSNNSKNQVLLKKNIPQKNLKQKYKTKFCKENKFKEPLLSLLPCEEKKEENLLNDPLWIPI</sequence>
<dbReference type="Gene3D" id="3.40.50.1820">
    <property type="entry name" value="alpha/beta hydrolase"/>
    <property type="match status" value="1"/>
</dbReference>
<dbReference type="EMBL" id="JAPDFW010000089">
    <property type="protein sequence ID" value="KAJ5071313.1"/>
    <property type="molecule type" value="Genomic_DNA"/>
</dbReference>
<name>A0A9Q0LEM7_ANAIG</name>